<gene>
    <name evidence="1" type="ORF">J8TS2_24430</name>
</gene>
<evidence type="ECO:0000313" key="1">
    <source>
        <dbReference type="EMBL" id="GIN58124.1"/>
    </source>
</evidence>
<proteinExistence type="predicted"/>
<accession>A0ABQ4KKY1</accession>
<protein>
    <submittedName>
        <fullName evidence="1">Uncharacterized protein</fullName>
    </submittedName>
</protein>
<reference evidence="1 2" key="1">
    <citation type="submission" date="2021-03" db="EMBL/GenBank/DDBJ databases">
        <title>Antimicrobial resistance genes in bacteria isolated from Japanese honey, and their potential for conferring macrolide and lincosamide resistance in the American foulbrood pathogen Paenibacillus larvae.</title>
        <authorList>
            <person name="Okamoto M."/>
            <person name="Kumagai M."/>
            <person name="Kanamori H."/>
            <person name="Takamatsu D."/>
        </authorList>
    </citation>
    <scope>NUCLEOTIDE SEQUENCE [LARGE SCALE GENOMIC DNA]</scope>
    <source>
        <strain evidence="1 2">J8TS2</strain>
    </source>
</reference>
<dbReference type="Proteomes" id="UP000679950">
    <property type="component" value="Unassembled WGS sequence"/>
</dbReference>
<dbReference type="EMBL" id="BORB01000019">
    <property type="protein sequence ID" value="GIN58124.1"/>
    <property type="molecule type" value="Genomic_DNA"/>
</dbReference>
<sequence>MGIKVRPPEIMSPVSGKDQIMAAPFVGMWEVAYISPNIEMGKGIYKILAIYSGRSDKIAADHFYKFHIFDSERKIVRSEEIAAYCMKVYLTFYTIMISQDDIDHTLKAGGASLSSVRESLDRIRIAMVKGYEQEFGKQHKLFQDMNDILAYMDQQKSLEEKMYEYALKIQTVKSEVEEVGKVPEKMFSQLLEATNKFKTYARQRGVLLMQHQNKLRIVRSLLKDTMMVKYLNDDEREWTTGIIKQISTEIEYQQIVFHTHGQTLITPKGYIRKLQQIPEDFIRLQADEFVRGKWIVNKKKHRFTLFKKDRKVD</sequence>
<organism evidence="1 2">
    <name type="scientific">Lederbergia ruris</name>
    <dbReference type="NCBI Taxonomy" id="217495"/>
    <lineage>
        <taxon>Bacteria</taxon>
        <taxon>Bacillati</taxon>
        <taxon>Bacillota</taxon>
        <taxon>Bacilli</taxon>
        <taxon>Bacillales</taxon>
        <taxon>Bacillaceae</taxon>
        <taxon>Lederbergia</taxon>
    </lineage>
</organism>
<comment type="caution">
    <text evidence="1">The sequence shown here is derived from an EMBL/GenBank/DDBJ whole genome shotgun (WGS) entry which is preliminary data.</text>
</comment>
<keyword evidence="2" id="KW-1185">Reference proteome</keyword>
<name>A0ABQ4KKY1_9BACI</name>
<evidence type="ECO:0000313" key="2">
    <source>
        <dbReference type="Proteomes" id="UP000679950"/>
    </source>
</evidence>